<evidence type="ECO:0000313" key="3">
    <source>
        <dbReference type="Proteomes" id="UP000675664"/>
    </source>
</evidence>
<reference evidence="2" key="2">
    <citation type="submission" date="2021-04" db="EMBL/GenBank/DDBJ databases">
        <authorList>
            <person name="Liu J."/>
        </authorList>
    </citation>
    <scope>NUCLEOTIDE SEQUENCE</scope>
    <source>
        <strain evidence="2">BAD-6</strain>
    </source>
</reference>
<sequence length="184" mass="21061">MESKQKKSYFLWLEQKMLKESQLNESPARRRLLLIQNLLLIFLICFYFIFKYLYDSNQGIFLLIAVFFTVSGCINALLETVLADQKVRSETLKARKLRKANYILEIAAGFVSFAAFIFASGSNSLYVSVLTYILLFVVAVSSGLTLYIRHKIDKDENSEALLGILAALAVPFFLVLLMMIFTWL</sequence>
<dbReference type="Proteomes" id="UP000675664">
    <property type="component" value="Unassembled WGS sequence"/>
</dbReference>
<feature type="transmembrane region" description="Helical" evidence="1">
    <location>
        <begin position="125"/>
        <end position="148"/>
    </location>
</feature>
<keyword evidence="3" id="KW-1185">Reference proteome</keyword>
<dbReference type="RefSeq" id="WP_227020029.1">
    <property type="nucleotide sequence ID" value="NZ_JAGSND010000018.1"/>
</dbReference>
<comment type="caution">
    <text evidence="2">The sequence shown here is derived from an EMBL/GenBank/DDBJ whole genome shotgun (WGS) entry which is preliminary data.</text>
</comment>
<keyword evidence="1" id="KW-0472">Membrane</keyword>
<feature type="transmembrane region" description="Helical" evidence="1">
    <location>
        <begin position="60"/>
        <end position="82"/>
    </location>
</feature>
<accession>A0A8J7W6M7</accession>
<feature type="transmembrane region" description="Helical" evidence="1">
    <location>
        <begin position="160"/>
        <end position="183"/>
    </location>
</feature>
<proteinExistence type="predicted"/>
<gene>
    <name evidence="2" type="ORF">KCX82_18610</name>
</gene>
<feature type="transmembrane region" description="Helical" evidence="1">
    <location>
        <begin position="32"/>
        <end position="54"/>
    </location>
</feature>
<dbReference type="AlphaFoldDB" id="A0A8J7W6M7"/>
<evidence type="ECO:0000256" key="1">
    <source>
        <dbReference type="SAM" id="Phobius"/>
    </source>
</evidence>
<reference evidence="2" key="1">
    <citation type="submission" date="2021-04" db="EMBL/GenBank/DDBJ databases">
        <title>Sinoanaerobacter chloroacetimidivorans sp. nov., an obligate anaerobic bacterium isolated from anaerobic sludge.</title>
        <authorList>
            <person name="Bao Y."/>
        </authorList>
    </citation>
    <scope>NUCLEOTIDE SEQUENCE</scope>
    <source>
        <strain evidence="2">BAD-6</strain>
    </source>
</reference>
<organism evidence="2 3">
    <name type="scientific">Sinanaerobacter chloroacetimidivorans</name>
    <dbReference type="NCBI Taxonomy" id="2818044"/>
    <lineage>
        <taxon>Bacteria</taxon>
        <taxon>Bacillati</taxon>
        <taxon>Bacillota</taxon>
        <taxon>Clostridia</taxon>
        <taxon>Peptostreptococcales</taxon>
        <taxon>Anaerovoracaceae</taxon>
        <taxon>Sinanaerobacter</taxon>
    </lineage>
</organism>
<keyword evidence="1" id="KW-0812">Transmembrane</keyword>
<feature type="transmembrane region" description="Helical" evidence="1">
    <location>
        <begin position="102"/>
        <end position="119"/>
    </location>
</feature>
<evidence type="ECO:0000313" key="2">
    <source>
        <dbReference type="EMBL" id="MBR0599900.1"/>
    </source>
</evidence>
<protein>
    <submittedName>
        <fullName evidence="2">Uncharacterized protein</fullName>
    </submittedName>
</protein>
<name>A0A8J7W6M7_9FIRM</name>
<keyword evidence="1" id="KW-1133">Transmembrane helix</keyword>
<dbReference type="EMBL" id="JAGSND010000018">
    <property type="protein sequence ID" value="MBR0599900.1"/>
    <property type="molecule type" value="Genomic_DNA"/>
</dbReference>